<gene>
    <name evidence="6" type="primary">pleD</name>
    <name evidence="6" type="ORF">GPUN_2729</name>
</gene>
<dbReference type="PANTHER" id="PTHR45138:SF9">
    <property type="entry name" value="DIGUANYLATE CYCLASE DGCM-RELATED"/>
    <property type="match status" value="1"/>
</dbReference>
<dbReference type="Pfam" id="PF00990">
    <property type="entry name" value="GGDEF"/>
    <property type="match status" value="1"/>
</dbReference>
<dbReference type="Pfam" id="PF00072">
    <property type="entry name" value="Response_reg"/>
    <property type="match status" value="1"/>
</dbReference>
<evidence type="ECO:0000259" key="4">
    <source>
        <dbReference type="PROSITE" id="PS50110"/>
    </source>
</evidence>
<evidence type="ECO:0000256" key="3">
    <source>
        <dbReference type="PROSITE-ProRule" id="PRU00169"/>
    </source>
</evidence>
<evidence type="ECO:0000256" key="1">
    <source>
        <dbReference type="ARBA" id="ARBA00012528"/>
    </source>
</evidence>
<dbReference type="GO" id="GO:0043709">
    <property type="term" value="P:cell adhesion involved in single-species biofilm formation"/>
    <property type="evidence" value="ECO:0007669"/>
    <property type="project" value="TreeGrafter"/>
</dbReference>
<dbReference type="InterPro" id="IPR050469">
    <property type="entry name" value="Diguanylate_Cyclase"/>
</dbReference>
<dbReference type="InterPro" id="IPR029787">
    <property type="entry name" value="Nucleotide_cyclase"/>
</dbReference>
<dbReference type="EMBL" id="BAET01000033">
    <property type="protein sequence ID" value="GAB56843.1"/>
    <property type="molecule type" value="Genomic_DNA"/>
</dbReference>
<dbReference type="SMART" id="SM00448">
    <property type="entry name" value="REC"/>
    <property type="match status" value="1"/>
</dbReference>
<organism evidence="6 7">
    <name type="scientific">Glaciecola punicea ACAM 611</name>
    <dbReference type="NCBI Taxonomy" id="1121923"/>
    <lineage>
        <taxon>Bacteria</taxon>
        <taxon>Pseudomonadati</taxon>
        <taxon>Pseudomonadota</taxon>
        <taxon>Gammaproteobacteria</taxon>
        <taxon>Alteromonadales</taxon>
        <taxon>Alteromonadaceae</taxon>
        <taxon>Glaciecola</taxon>
    </lineage>
</organism>
<dbReference type="AlphaFoldDB" id="H5TER6"/>
<dbReference type="Gene3D" id="3.30.70.270">
    <property type="match status" value="1"/>
</dbReference>
<dbReference type="SUPFAM" id="SSF52172">
    <property type="entry name" value="CheY-like"/>
    <property type="match status" value="1"/>
</dbReference>
<dbReference type="eggNOG" id="COG3706">
    <property type="taxonomic scope" value="Bacteria"/>
</dbReference>
<evidence type="ECO:0000256" key="2">
    <source>
        <dbReference type="ARBA" id="ARBA00034247"/>
    </source>
</evidence>
<reference evidence="6 7" key="2">
    <citation type="journal article" date="2017" name="Antonie Van Leeuwenhoek">
        <title>Rhizobium rhizosphaerae sp. nov., a novel species isolated from rice rhizosphere.</title>
        <authorList>
            <person name="Zhao J.J."/>
            <person name="Zhang J."/>
            <person name="Zhang R.J."/>
            <person name="Zhang C.W."/>
            <person name="Yin H.Q."/>
            <person name="Zhang X.X."/>
        </authorList>
    </citation>
    <scope>NUCLEOTIDE SEQUENCE [LARGE SCALE GENOMIC DNA]</scope>
    <source>
        <strain evidence="6 7">ACAM 611</strain>
    </source>
</reference>
<protein>
    <recommendedName>
        <fullName evidence="1">diguanylate cyclase</fullName>
        <ecNumber evidence="1">2.7.7.65</ecNumber>
    </recommendedName>
</protein>
<dbReference type="GO" id="GO:0052621">
    <property type="term" value="F:diguanylate cyclase activity"/>
    <property type="evidence" value="ECO:0007669"/>
    <property type="project" value="UniProtKB-EC"/>
</dbReference>
<dbReference type="GO" id="GO:0000160">
    <property type="term" value="P:phosphorelay signal transduction system"/>
    <property type="evidence" value="ECO:0007669"/>
    <property type="project" value="InterPro"/>
</dbReference>
<feature type="domain" description="Response regulatory" evidence="4">
    <location>
        <begin position="28"/>
        <end position="143"/>
    </location>
</feature>
<dbReference type="GO" id="GO:1902201">
    <property type="term" value="P:negative regulation of bacterial-type flagellum-dependent cell motility"/>
    <property type="evidence" value="ECO:0007669"/>
    <property type="project" value="TreeGrafter"/>
</dbReference>
<dbReference type="InterPro" id="IPR001789">
    <property type="entry name" value="Sig_transdc_resp-reg_receiver"/>
</dbReference>
<dbReference type="EC" id="2.7.7.65" evidence="1"/>
<keyword evidence="3" id="KW-0597">Phosphoprotein</keyword>
<reference evidence="6 7" key="1">
    <citation type="journal article" date="2012" name="J. Bacteriol.">
        <title>Genome sequence of proteorhodopsin-containing sea ice bacterium Glaciecola punicea ACAM 611T.</title>
        <authorList>
            <person name="Qin Q.-L."/>
            <person name="Xie B.-B."/>
            <person name="Shu Y.-L."/>
            <person name="Rong J.-C."/>
            <person name="Zhao D.-L."/>
            <person name="Zhang X.-Y."/>
            <person name="Chen X.-L."/>
            <person name="Zhou B.-C."/>
            <person name="Zhanga Y.-Z."/>
        </authorList>
    </citation>
    <scope>NUCLEOTIDE SEQUENCE [LARGE SCALE GENOMIC DNA]</scope>
    <source>
        <strain evidence="6 7">ACAM 611</strain>
    </source>
</reference>
<dbReference type="SUPFAM" id="SSF55073">
    <property type="entry name" value="Nucleotide cyclase"/>
    <property type="match status" value="1"/>
</dbReference>
<dbReference type="CDD" id="cd01949">
    <property type="entry name" value="GGDEF"/>
    <property type="match status" value="1"/>
</dbReference>
<name>H5TER6_9ALTE</name>
<feature type="domain" description="GGDEF" evidence="5">
    <location>
        <begin position="186"/>
        <end position="327"/>
    </location>
</feature>
<dbReference type="NCBIfam" id="TIGR00254">
    <property type="entry name" value="GGDEF"/>
    <property type="match status" value="1"/>
</dbReference>
<comment type="catalytic activity">
    <reaction evidence="2">
        <text>2 GTP = 3',3'-c-di-GMP + 2 diphosphate</text>
        <dbReference type="Rhea" id="RHEA:24898"/>
        <dbReference type="ChEBI" id="CHEBI:33019"/>
        <dbReference type="ChEBI" id="CHEBI:37565"/>
        <dbReference type="ChEBI" id="CHEBI:58805"/>
        <dbReference type="EC" id="2.7.7.65"/>
    </reaction>
</comment>
<dbReference type="SMART" id="SM00267">
    <property type="entry name" value="GGDEF"/>
    <property type="match status" value="1"/>
</dbReference>
<dbReference type="Proteomes" id="UP000053586">
    <property type="component" value="Unassembled WGS sequence"/>
</dbReference>
<dbReference type="STRING" id="56804.BAE46_02505"/>
<dbReference type="Gene3D" id="3.40.50.2300">
    <property type="match status" value="1"/>
</dbReference>
<evidence type="ECO:0000313" key="7">
    <source>
        <dbReference type="Proteomes" id="UP000053586"/>
    </source>
</evidence>
<comment type="caution">
    <text evidence="6">The sequence shown here is derived from an EMBL/GenBank/DDBJ whole genome shotgun (WGS) entry which is preliminary data.</text>
</comment>
<dbReference type="InterPro" id="IPR011006">
    <property type="entry name" value="CheY-like_superfamily"/>
</dbReference>
<evidence type="ECO:0000313" key="6">
    <source>
        <dbReference type="EMBL" id="GAB56843.1"/>
    </source>
</evidence>
<keyword evidence="7" id="KW-1185">Reference proteome</keyword>
<dbReference type="InterPro" id="IPR043128">
    <property type="entry name" value="Rev_trsase/Diguanyl_cyclase"/>
</dbReference>
<dbReference type="GO" id="GO:0005886">
    <property type="term" value="C:plasma membrane"/>
    <property type="evidence" value="ECO:0007669"/>
    <property type="project" value="TreeGrafter"/>
</dbReference>
<dbReference type="PANTHER" id="PTHR45138">
    <property type="entry name" value="REGULATORY COMPONENTS OF SENSORY TRANSDUCTION SYSTEM"/>
    <property type="match status" value="1"/>
</dbReference>
<evidence type="ECO:0000259" key="5">
    <source>
        <dbReference type="PROSITE" id="PS50887"/>
    </source>
</evidence>
<accession>H5TER6</accession>
<dbReference type="PROSITE" id="PS50110">
    <property type="entry name" value="RESPONSE_REGULATORY"/>
    <property type="match status" value="1"/>
</dbReference>
<dbReference type="PROSITE" id="PS50887">
    <property type="entry name" value="GGDEF"/>
    <property type="match status" value="1"/>
</dbReference>
<sequence length="335" mass="37168">MADIDLSGAHLQWNNDPLYENSEVTKQTLLVVDDYRSNLDAMNALFSSQYRVILHDNAKDAINCATREDIALILLDIDMPIVNGYDTCAALKNNPITAHIPTIFVTAAGSQAEEAKGLSLGAVDYVSKPVNLPILRARVKNHMKLACYRKKLELLSRIDGLTGTSNRRQLDIMLHQHYASATRHGHALSLLMIDIDDFKSFHDIYGHAKSAQCLKQVARTIMLVQHTGADIVGRYSGEEFAMILPNTDSAGALIIANKLLCNIRKLNIDHAGNKEHKIVTFSIGLATIKTQPNVRHETSLEDFVKKSDYNLCKAKFMGKNCVYHAGVNDAIEQDL</sequence>
<dbReference type="OrthoDB" id="9812260at2"/>
<proteinExistence type="predicted"/>
<dbReference type="RefSeq" id="WP_006007428.1">
    <property type="nucleotide sequence ID" value="NZ_BAET01000033.1"/>
</dbReference>
<feature type="modified residue" description="4-aspartylphosphate" evidence="3">
    <location>
        <position position="76"/>
    </location>
</feature>
<dbReference type="InterPro" id="IPR000160">
    <property type="entry name" value="GGDEF_dom"/>
</dbReference>